<sequence>MALQLLDSRGVTGGSALCAAVPSQWELQQLALVPFCRLGAAEIRGRRGLALKSTLPFRIRVSVDAIRRYWPPGATPQCIIVTALDSTLNSDALARCTGKALGTFESHFLFGQASSSAQGGGTTTTPPLSVDSYDGILSAMPEDFAGGEEEEEEDDELGESTQHTVLPDSQDLFITLTEIPSQLNETREGTSGDKGPWEHAEAGASRHCGEKQATRRLSAPVHCQLTAWQKIRASGGRRRGGCCGLSCCGRVVEGGVGETVGEREHNWGERN</sequence>
<reference evidence="3" key="1">
    <citation type="journal article" date="2013" name="Nat. Genet.">
        <title>The draft genomes of soft-shell turtle and green sea turtle yield insights into the development and evolution of the turtle-specific body plan.</title>
        <authorList>
            <person name="Wang Z."/>
            <person name="Pascual-Anaya J."/>
            <person name="Zadissa A."/>
            <person name="Li W."/>
            <person name="Niimura Y."/>
            <person name="Huang Z."/>
            <person name="Li C."/>
            <person name="White S."/>
            <person name="Xiong Z."/>
            <person name="Fang D."/>
            <person name="Wang B."/>
            <person name="Ming Y."/>
            <person name="Chen Y."/>
            <person name="Zheng Y."/>
            <person name="Kuraku S."/>
            <person name="Pignatelli M."/>
            <person name="Herrero J."/>
            <person name="Beal K."/>
            <person name="Nozawa M."/>
            <person name="Li Q."/>
            <person name="Wang J."/>
            <person name="Zhang H."/>
            <person name="Yu L."/>
            <person name="Shigenobu S."/>
            <person name="Wang J."/>
            <person name="Liu J."/>
            <person name="Flicek P."/>
            <person name="Searle S."/>
            <person name="Wang J."/>
            <person name="Kuratani S."/>
            <person name="Yin Y."/>
            <person name="Aken B."/>
            <person name="Zhang G."/>
            <person name="Irie N."/>
        </authorList>
    </citation>
    <scope>NUCLEOTIDE SEQUENCE [LARGE SCALE GENOMIC DNA]</scope>
</reference>
<keyword evidence="3" id="KW-1185">Reference proteome</keyword>
<organism evidence="2 3">
    <name type="scientific">Chelonia mydas</name>
    <name type="common">Green sea-turtle</name>
    <name type="synonym">Chelonia agassizi</name>
    <dbReference type="NCBI Taxonomy" id="8469"/>
    <lineage>
        <taxon>Eukaryota</taxon>
        <taxon>Metazoa</taxon>
        <taxon>Chordata</taxon>
        <taxon>Craniata</taxon>
        <taxon>Vertebrata</taxon>
        <taxon>Euteleostomi</taxon>
        <taxon>Archelosauria</taxon>
        <taxon>Testudinata</taxon>
        <taxon>Testudines</taxon>
        <taxon>Cryptodira</taxon>
        <taxon>Durocryptodira</taxon>
        <taxon>Americhelydia</taxon>
        <taxon>Chelonioidea</taxon>
        <taxon>Cheloniidae</taxon>
        <taxon>Chelonia</taxon>
    </lineage>
</organism>
<name>M7BIR5_CHEMY</name>
<feature type="region of interest" description="Disordered" evidence="1">
    <location>
        <begin position="184"/>
        <end position="204"/>
    </location>
</feature>
<gene>
    <name evidence="2" type="ORF">UY3_10860</name>
</gene>
<proteinExistence type="predicted"/>
<protein>
    <submittedName>
        <fullName evidence="2">Uncharacterized protein</fullName>
    </submittedName>
</protein>
<dbReference type="AlphaFoldDB" id="M7BIR5"/>
<evidence type="ECO:0000313" key="3">
    <source>
        <dbReference type="Proteomes" id="UP000031443"/>
    </source>
</evidence>
<evidence type="ECO:0000313" key="2">
    <source>
        <dbReference type="EMBL" id="EMP31938.1"/>
    </source>
</evidence>
<dbReference type="Proteomes" id="UP000031443">
    <property type="component" value="Unassembled WGS sequence"/>
</dbReference>
<feature type="compositionally biased region" description="Acidic residues" evidence="1">
    <location>
        <begin position="145"/>
        <end position="158"/>
    </location>
</feature>
<dbReference type="EMBL" id="KB543129">
    <property type="protein sequence ID" value="EMP31938.1"/>
    <property type="molecule type" value="Genomic_DNA"/>
</dbReference>
<feature type="region of interest" description="Disordered" evidence="1">
    <location>
        <begin position="145"/>
        <end position="165"/>
    </location>
</feature>
<accession>M7BIR5</accession>
<evidence type="ECO:0000256" key="1">
    <source>
        <dbReference type="SAM" id="MobiDB-lite"/>
    </source>
</evidence>
<feature type="compositionally biased region" description="Basic and acidic residues" evidence="1">
    <location>
        <begin position="185"/>
        <end position="201"/>
    </location>
</feature>